<sequence>MKVNSNPLQGIDPFPFLSYCVLFDFNSVVLKAFTGAPSGAALVKPRFKAI</sequence>
<evidence type="ECO:0000313" key="1">
    <source>
        <dbReference type="EMBL" id="ASV76510.1"/>
    </source>
</evidence>
<dbReference type="Proteomes" id="UP000215086">
    <property type="component" value="Chromosome"/>
</dbReference>
<evidence type="ECO:0000313" key="2">
    <source>
        <dbReference type="Proteomes" id="UP000215086"/>
    </source>
</evidence>
<reference evidence="1 2" key="1">
    <citation type="journal article" name="Front. Microbiol.">
        <title>Sugar Metabolism of the First Thermophilic Planctomycete Thermogutta terrifontis: Comparative Genomic and Transcriptomic Approaches.</title>
        <authorList>
            <person name="Elcheninov A.G."/>
            <person name="Menzel P."/>
            <person name="Gudbergsdottir S.R."/>
            <person name="Slesarev A.I."/>
            <person name="Kadnikov V.V."/>
            <person name="Krogh A."/>
            <person name="Bonch-Osmolovskaya E.A."/>
            <person name="Peng X."/>
            <person name="Kublanov I.V."/>
        </authorList>
    </citation>
    <scope>NUCLEOTIDE SEQUENCE [LARGE SCALE GENOMIC DNA]</scope>
    <source>
        <strain evidence="1 2">R1</strain>
    </source>
</reference>
<dbReference type="AlphaFoldDB" id="A0A286RKN4"/>
<name>A0A286RKN4_9BACT</name>
<gene>
    <name evidence="1" type="ORF">THTE_3909</name>
</gene>
<dbReference type="EMBL" id="CP018477">
    <property type="protein sequence ID" value="ASV76510.1"/>
    <property type="molecule type" value="Genomic_DNA"/>
</dbReference>
<protein>
    <submittedName>
        <fullName evidence="1">Uncharacterized protein</fullName>
    </submittedName>
</protein>
<organism evidence="1 2">
    <name type="scientific">Thermogutta terrifontis</name>
    <dbReference type="NCBI Taxonomy" id="1331910"/>
    <lineage>
        <taxon>Bacteria</taxon>
        <taxon>Pseudomonadati</taxon>
        <taxon>Planctomycetota</taxon>
        <taxon>Planctomycetia</taxon>
        <taxon>Pirellulales</taxon>
        <taxon>Thermoguttaceae</taxon>
        <taxon>Thermogutta</taxon>
    </lineage>
</organism>
<dbReference type="KEGG" id="ttf:THTE_3909"/>
<keyword evidence="2" id="KW-1185">Reference proteome</keyword>
<proteinExistence type="predicted"/>
<accession>A0A286RKN4</accession>